<protein>
    <submittedName>
        <fullName evidence="1">Uncharacterized protein</fullName>
    </submittedName>
</protein>
<dbReference type="EMBL" id="BAAACI010000006">
    <property type="protein sequence ID" value="GAA0773177.1"/>
    <property type="molecule type" value="Genomic_DNA"/>
</dbReference>
<comment type="caution">
    <text evidence="1">The sequence shown here is derived from an EMBL/GenBank/DDBJ whole genome shotgun (WGS) entry which is preliminary data.</text>
</comment>
<proteinExistence type="predicted"/>
<gene>
    <name evidence="1" type="ORF">GCM10008908_20920</name>
</gene>
<organism evidence="1 2">
    <name type="scientific">Clostridium subterminale</name>
    <dbReference type="NCBI Taxonomy" id="1550"/>
    <lineage>
        <taxon>Bacteria</taxon>
        <taxon>Bacillati</taxon>
        <taxon>Bacillota</taxon>
        <taxon>Clostridia</taxon>
        <taxon>Eubacteriales</taxon>
        <taxon>Clostridiaceae</taxon>
        <taxon>Clostridium</taxon>
    </lineage>
</organism>
<dbReference type="RefSeq" id="WP_343826210.1">
    <property type="nucleotide sequence ID" value="NZ_BAAACI010000006.1"/>
</dbReference>
<sequence length="96" mass="10600">MEGKYYISMQTPMGLEKGTIEFIVSEDRLSGSLKAKGVTSTFYGRTVNGNEFEFSGEFKKFITKIAYTAKGKVEGNNLTAIVHSKFGNFTVKGIRA</sequence>
<dbReference type="Proteomes" id="UP001501047">
    <property type="component" value="Unassembled WGS sequence"/>
</dbReference>
<evidence type="ECO:0000313" key="1">
    <source>
        <dbReference type="EMBL" id="GAA0773177.1"/>
    </source>
</evidence>
<accession>A0ABP3VYW3</accession>
<evidence type="ECO:0000313" key="2">
    <source>
        <dbReference type="Proteomes" id="UP001501047"/>
    </source>
</evidence>
<keyword evidence="2" id="KW-1185">Reference proteome</keyword>
<name>A0ABP3VYW3_CLOSU</name>
<reference evidence="2" key="1">
    <citation type="journal article" date="2019" name="Int. J. Syst. Evol. Microbiol.">
        <title>The Global Catalogue of Microorganisms (GCM) 10K type strain sequencing project: providing services to taxonomists for standard genome sequencing and annotation.</title>
        <authorList>
            <consortium name="The Broad Institute Genomics Platform"/>
            <consortium name="The Broad Institute Genome Sequencing Center for Infectious Disease"/>
            <person name="Wu L."/>
            <person name="Ma J."/>
        </authorList>
    </citation>
    <scope>NUCLEOTIDE SEQUENCE [LARGE SCALE GENOMIC DNA]</scope>
    <source>
        <strain evidence="2">JCM 1417</strain>
    </source>
</reference>